<proteinExistence type="predicted"/>
<name>A0A067F7K4_CITSI</name>
<accession>A0A067F7K4</accession>
<reference evidence="1 2" key="1">
    <citation type="submission" date="2014-04" db="EMBL/GenBank/DDBJ databases">
        <authorList>
            <consortium name="International Citrus Genome Consortium"/>
            <person name="Gmitter F."/>
            <person name="Chen C."/>
            <person name="Farmerie W."/>
            <person name="Harkins T."/>
            <person name="Desany B."/>
            <person name="Mohiuddin M."/>
            <person name="Kodira C."/>
            <person name="Borodovsky M."/>
            <person name="Lomsadze A."/>
            <person name="Burns P."/>
            <person name="Jenkins J."/>
            <person name="Prochnik S."/>
            <person name="Shu S."/>
            <person name="Chapman J."/>
            <person name="Pitluck S."/>
            <person name="Schmutz J."/>
            <person name="Rokhsar D."/>
        </authorList>
    </citation>
    <scope>NUCLEOTIDE SEQUENCE</scope>
</reference>
<evidence type="ECO:0000313" key="2">
    <source>
        <dbReference type="Proteomes" id="UP000027120"/>
    </source>
</evidence>
<dbReference type="EMBL" id="KK784914">
    <property type="protein sequence ID" value="KDO63308.1"/>
    <property type="molecule type" value="Genomic_DNA"/>
</dbReference>
<organism evidence="1 2">
    <name type="scientific">Citrus sinensis</name>
    <name type="common">Sweet orange</name>
    <name type="synonym">Citrus aurantium var. sinensis</name>
    <dbReference type="NCBI Taxonomy" id="2711"/>
    <lineage>
        <taxon>Eukaryota</taxon>
        <taxon>Viridiplantae</taxon>
        <taxon>Streptophyta</taxon>
        <taxon>Embryophyta</taxon>
        <taxon>Tracheophyta</taxon>
        <taxon>Spermatophyta</taxon>
        <taxon>Magnoliopsida</taxon>
        <taxon>eudicotyledons</taxon>
        <taxon>Gunneridae</taxon>
        <taxon>Pentapetalae</taxon>
        <taxon>rosids</taxon>
        <taxon>malvids</taxon>
        <taxon>Sapindales</taxon>
        <taxon>Rutaceae</taxon>
        <taxon>Aurantioideae</taxon>
        <taxon>Citrus</taxon>
    </lineage>
</organism>
<dbReference type="AlphaFoldDB" id="A0A067F7K4"/>
<protein>
    <submittedName>
        <fullName evidence="1">Uncharacterized protein</fullName>
    </submittedName>
</protein>
<dbReference type="Proteomes" id="UP000027120">
    <property type="component" value="Unassembled WGS sequence"/>
</dbReference>
<gene>
    <name evidence="1" type="ORF">CISIN_1g035362mg</name>
</gene>
<sequence length="66" mass="7519">MTAAPCVCVCVSVYHQGSAQDLNFFLAKFMCQSKAYQSRKARHFRSVHSCQKPSKKILFVVMEAKF</sequence>
<keyword evidence="2" id="KW-1185">Reference proteome</keyword>
<evidence type="ECO:0000313" key="1">
    <source>
        <dbReference type="EMBL" id="KDO63308.1"/>
    </source>
</evidence>